<keyword evidence="5" id="KW-1185">Reference proteome</keyword>
<dbReference type="WBParaSite" id="PSAMB.scaffold502size49157.g6574.t1">
    <property type="protein sequence ID" value="PSAMB.scaffold502size49157.g6574.t1"/>
    <property type="gene ID" value="PSAMB.scaffold502size49157.g6574"/>
</dbReference>
<evidence type="ECO:0000313" key="6">
    <source>
        <dbReference type="WBParaSite" id="PSAMB.scaffold502size49157.g6574.t1"/>
    </source>
</evidence>
<dbReference type="InterPro" id="IPR036770">
    <property type="entry name" value="Ankyrin_rpt-contain_sf"/>
</dbReference>
<keyword evidence="2 3" id="KW-0040">ANK repeat</keyword>
<feature type="compositionally biased region" description="Basic and acidic residues" evidence="4">
    <location>
        <begin position="222"/>
        <end position="237"/>
    </location>
</feature>
<evidence type="ECO:0000313" key="5">
    <source>
        <dbReference type="Proteomes" id="UP000887566"/>
    </source>
</evidence>
<feature type="repeat" description="ANK" evidence="3">
    <location>
        <begin position="50"/>
        <end position="88"/>
    </location>
</feature>
<evidence type="ECO:0000256" key="3">
    <source>
        <dbReference type="PROSITE-ProRule" id="PRU00023"/>
    </source>
</evidence>
<protein>
    <submittedName>
        <fullName evidence="6">Uncharacterized protein</fullName>
    </submittedName>
</protein>
<evidence type="ECO:0000256" key="2">
    <source>
        <dbReference type="ARBA" id="ARBA00023043"/>
    </source>
</evidence>
<sequence length="248" mass="28337">MEARRSPQLDWIVDRTNMLEARALLADRRSVASAALRAKLATVHVDEVNDCGEPLIVAVVRHVVDESDRVKFLKLLLREGADVNAQDRRDQRTALMYICIDDLLSAGRVLLEAENLNLQIQDRNGNTAIMHAAMRGRDELMNLMIAKLSRTWSSVLQLKNCMGNTAEDLAIRNHHHRCARMVQGQRLHMVACLNRQLDMLGRIGCRQWRAFTTVYKCAEKWKPRSRRKSADYEEKGGRSSGSKRKQSF</sequence>
<dbReference type="Gene3D" id="1.25.40.20">
    <property type="entry name" value="Ankyrin repeat-containing domain"/>
    <property type="match status" value="1"/>
</dbReference>
<dbReference type="InterPro" id="IPR050776">
    <property type="entry name" value="Ank_Repeat/CDKN_Inhibitor"/>
</dbReference>
<accession>A0A914WS06</accession>
<dbReference type="InterPro" id="IPR002110">
    <property type="entry name" value="Ankyrin_rpt"/>
</dbReference>
<dbReference type="Pfam" id="PF12796">
    <property type="entry name" value="Ank_2"/>
    <property type="match status" value="1"/>
</dbReference>
<dbReference type="PANTHER" id="PTHR24201">
    <property type="entry name" value="ANK_REP_REGION DOMAIN-CONTAINING PROTEIN"/>
    <property type="match status" value="1"/>
</dbReference>
<keyword evidence="1" id="KW-0677">Repeat</keyword>
<proteinExistence type="predicted"/>
<organism evidence="5 6">
    <name type="scientific">Plectus sambesii</name>
    <dbReference type="NCBI Taxonomy" id="2011161"/>
    <lineage>
        <taxon>Eukaryota</taxon>
        <taxon>Metazoa</taxon>
        <taxon>Ecdysozoa</taxon>
        <taxon>Nematoda</taxon>
        <taxon>Chromadorea</taxon>
        <taxon>Plectida</taxon>
        <taxon>Plectina</taxon>
        <taxon>Plectoidea</taxon>
        <taxon>Plectidae</taxon>
        <taxon>Plectus</taxon>
    </lineage>
</organism>
<feature type="region of interest" description="Disordered" evidence="4">
    <location>
        <begin position="222"/>
        <end position="248"/>
    </location>
</feature>
<dbReference type="PROSITE" id="PS50088">
    <property type="entry name" value="ANK_REPEAT"/>
    <property type="match status" value="1"/>
</dbReference>
<dbReference type="SMART" id="SM00248">
    <property type="entry name" value="ANK"/>
    <property type="match status" value="3"/>
</dbReference>
<dbReference type="Proteomes" id="UP000887566">
    <property type="component" value="Unplaced"/>
</dbReference>
<reference evidence="6" key="1">
    <citation type="submission" date="2022-11" db="UniProtKB">
        <authorList>
            <consortium name="WormBaseParasite"/>
        </authorList>
    </citation>
    <scope>IDENTIFICATION</scope>
</reference>
<evidence type="ECO:0000256" key="1">
    <source>
        <dbReference type="ARBA" id="ARBA00022737"/>
    </source>
</evidence>
<name>A0A914WS06_9BILA</name>
<dbReference type="AlphaFoldDB" id="A0A914WS06"/>
<dbReference type="SUPFAM" id="SSF48403">
    <property type="entry name" value="Ankyrin repeat"/>
    <property type="match status" value="1"/>
</dbReference>
<evidence type="ECO:0000256" key="4">
    <source>
        <dbReference type="SAM" id="MobiDB-lite"/>
    </source>
</evidence>